<dbReference type="AlphaFoldDB" id="A0AAN6YIW8"/>
<reference evidence="2" key="2">
    <citation type="submission" date="2023-05" db="EMBL/GenBank/DDBJ databases">
        <authorList>
            <consortium name="Lawrence Berkeley National Laboratory"/>
            <person name="Steindorff A."/>
            <person name="Hensen N."/>
            <person name="Bonometti L."/>
            <person name="Westerberg I."/>
            <person name="Brannstrom I.O."/>
            <person name="Guillou S."/>
            <person name="Cros-Aarteil S."/>
            <person name="Calhoun S."/>
            <person name="Haridas S."/>
            <person name="Kuo A."/>
            <person name="Mondo S."/>
            <person name="Pangilinan J."/>
            <person name="Riley R."/>
            <person name="Labutti K."/>
            <person name="Andreopoulos B."/>
            <person name="Lipzen A."/>
            <person name="Chen C."/>
            <person name="Yanf M."/>
            <person name="Daum C."/>
            <person name="Ng V."/>
            <person name="Clum A."/>
            <person name="Ohm R."/>
            <person name="Martin F."/>
            <person name="Silar P."/>
            <person name="Natvig D."/>
            <person name="Lalanne C."/>
            <person name="Gautier V."/>
            <person name="Ament-Velasquez S.L."/>
            <person name="Kruys A."/>
            <person name="Hutchinson M.I."/>
            <person name="Powell A.J."/>
            <person name="Barry K."/>
            <person name="Miller A.N."/>
            <person name="Grigoriev I.V."/>
            <person name="Debuchy R."/>
            <person name="Gladieux P."/>
            <person name="Thoren M.H."/>
            <person name="Johannesson H."/>
        </authorList>
    </citation>
    <scope>NUCLEOTIDE SEQUENCE</scope>
    <source>
        <strain evidence="2">PSN293</strain>
    </source>
</reference>
<gene>
    <name evidence="2" type="ORF">QBC37DRAFT_137573</name>
</gene>
<sequence length="71" mass="7775">MYSFSFVSPVLLSLFIHLMCFFCSISHVCLFRKNDLNDGCFVLIGGVDISGTRTKHVGLHHAKTGDGDGVL</sequence>
<reference evidence="2" key="1">
    <citation type="journal article" date="2023" name="Mol. Phylogenet. Evol.">
        <title>Genome-scale phylogeny and comparative genomics of the fungal order Sordariales.</title>
        <authorList>
            <person name="Hensen N."/>
            <person name="Bonometti L."/>
            <person name="Westerberg I."/>
            <person name="Brannstrom I.O."/>
            <person name="Guillou S."/>
            <person name="Cros-Aarteil S."/>
            <person name="Calhoun S."/>
            <person name="Haridas S."/>
            <person name="Kuo A."/>
            <person name="Mondo S."/>
            <person name="Pangilinan J."/>
            <person name="Riley R."/>
            <person name="LaButti K."/>
            <person name="Andreopoulos B."/>
            <person name="Lipzen A."/>
            <person name="Chen C."/>
            <person name="Yan M."/>
            <person name="Daum C."/>
            <person name="Ng V."/>
            <person name="Clum A."/>
            <person name="Steindorff A."/>
            <person name="Ohm R.A."/>
            <person name="Martin F."/>
            <person name="Silar P."/>
            <person name="Natvig D.O."/>
            <person name="Lalanne C."/>
            <person name="Gautier V."/>
            <person name="Ament-Velasquez S.L."/>
            <person name="Kruys A."/>
            <person name="Hutchinson M.I."/>
            <person name="Powell A.J."/>
            <person name="Barry K."/>
            <person name="Miller A.N."/>
            <person name="Grigoriev I.V."/>
            <person name="Debuchy R."/>
            <person name="Gladieux P."/>
            <person name="Hiltunen Thoren M."/>
            <person name="Johannesson H."/>
        </authorList>
    </citation>
    <scope>NUCLEOTIDE SEQUENCE</scope>
    <source>
        <strain evidence="2">PSN293</strain>
    </source>
</reference>
<feature type="transmembrane region" description="Helical" evidence="1">
    <location>
        <begin position="6"/>
        <end position="31"/>
    </location>
</feature>
<protein>
    <submittedName>
        <fullName evidence="2">Uncharacterized protein</fullName>
    </submittedName>
</protein>
<keyword evidence="3" id="KW-1185">Reference proteome</keyword>
<keyword evidence="1" id="KW-0812">Transmembrane</keyword>
<evidence type="ECO:0000313" key="2">
    <source>
        <dbReference type="EMBL" id="KAK4219536.1"/>
    </source>
</evidence>
<keyword evidence="1" id="KW-0472">Membrane</keyword>
<organism evidence="2 3">
    <name type="scientific">Rhypophila decipiens</name>
    <dbReference type="NCBI Taxonomy" id="261697"/>
    <lineage>
        <taxon>Eukaryota</taxon>
        <taxon>Fungi</taxon>
        <taxon>Dikarya</taxon>
        <taxon>Ascomycota</taxon>
        <taxon>Pezizomycotina</taxon>
        <taxon>Sordariomycetes</taxon>
        <taxon>Sordariomycetidae</taxon>
        <taxon>Sordariales</taxon>
        <taxon>Naviculisporaceae</taxon>
        <taxon>Rhypophila</taxon>
    </lineage>
</organism>
<evidence type="ECO:0000313" key="3">
    <source>
        <dbReference type="Proteomes" id="UP001301769"/>
    </source>
</evidence>
<comment type="caution">
    <text evidence="2">The sequence shown here is derived from an EMBL/GenBank/DDBJ whole genome shotgun (WGS) entry which is preliminary data.</text>
</comment>
<name>A0AAN6YIW8_9PEZI</name>
<dbReference type="EMBL" id="MU858048">
    <property type="protein sequence ID" value="KAK4219536.1"/>
    <property type="molecule type" value="Genomic_DNA"/>
</dbReference>
<evidence type="ECO:0000256" key="1">
    <source>
        <dbReference type="SAM" id="Phobius"/>
    </source>
</evidence>
<dbReference type="Proteomes" id="UP001301769">
    <property type="component" value="Unassembled WGS sequence"/>
</dbReference>
<accession>A0AAN6YIW8</accession>
<keyword evidence="1" id="KW-1133">Transmembrane helix</keyword>
<proteinExistence type="predicted"/>